<sequence>MTIASPVERLLKFEEYLAYDDGTNDRYELVRGRLLLMTPPTVRHLLIAKFIERILDAEINRLKLALVALREAGVQTEVDSSRLPDVCVVTEEQVSELMDRTAVFRVPARLAVEIVSPSSIKRDYEEKPPEYANKGIPEYWIVDPMKNQVTVCLLINGGYESTVFIGTQQIVSQIFPELVVTAEQILTSR</sequence>
<evidence type="ECO:0000259" key="1">
    <source>
        <dbReference type="Pfam" id="PF05685"/>
    </source>
</evidence>
<evidence type="ECO:0000313" key="3">
    <source>
        <dbReference type="Proteomes" id="UP000076925"/>
    </source>
</evidence>
<dbReference type="STRING" id="128403.WA1_24200"/>
<organism evidence="2 3">
    <name type="scientific">Scytonema hofmannii PCC 7110</name>
    <dbReference type="NCBI Taxonomy" id="128403"/>
    <lineage>
        <taxon>Bacteria</taxon>
        <taxon>Bacillati</taxon>
        <taxon>Cyanobacteriota</taxon>
        <taxon>Cyanophyceae</taxon>
        <taxon>Nostocales</taxon>
        <taxon>Scytonemataceae</taxon>
        <taxon>Scytonema</taxon>
    </lineage>
</organism>
<gene>
    <name evidence="2" type="ORF">WA1_24200</name>
</gene>
<keyword evidence="3" id="KW-1185">Reference proteome</keyword>
<comment type="caution">
    <text evidence="2">The sequence shown here is derived from an EMBL/GenBank/DDBJ whole genome shotgun (WGS) entry which is preliminary data.</text>
</comment>
<dbReference type="InterPro" id="IPR011335">
    <property type="entry name" value="Restrct_endonuc-II-like"/>
</dbReference>
<dbReference type="PANTHER" id="PTHR34107">
    <property type="entry name" value="SLL0198 PROTEIN-RELATED"/>
    <property type="match status" value="1"/>
</dbReference>
<dbReference type="CDD" id="cd06260">
    <property type="entry name" value="DUF820-like"/>
    <property type="match status" value="1"/>
</dbReference>
<dbReference type="Proteomes" id="UP000076925">
    <property type="component" value="Unassembled WGS sequence"/>
</dbReference>
<dbReference type="SUPFAM" id="SSF52980">
    <property type="entry name" value="Restriction endonuclease-like"/>
    <property type="match status" value="1"/>
</dbReference>
<reference evidence="2 3" key="1">
    <citation type="journal article" date="2013" name="Genome Biol. Evol.">
        <title>Genomes of Stigonematalean cyanobacteria (subsection V) and the evolution of oxygenic photosynthesis from prokaryotes to plastids.</title>
        <authorList>
            <person name="Dagan T."/>
            <person name="Roettger M."/>
            <person name="Stucken K."/>
            <person name="Landan G."/>
            <person name="Koch R."/>
            <person name="Major P."/>
            <person name="Gould S.B."/>
            <person name="Goremykin V.V."/>
            <person name="Rippka R."/>
            <person name="Tandeau de Marsac N."/>
            <person name="Gugger M."/>
            <person name="Lockhart P.J."/>
            <person name="Allen J.F."/>
            <person name="Brune I."/>
            <person name="Maus I."/>
            <person name="Puhler A."/>
            <person name="Martin W.F."/>
        </authorList>
    </citation>
    <scope>NUCLEOTIDE SEQUENCE [LARGE SCALE GENOMIC DNA]</scope>
    <source>
        <strain evidence="2 3">PCC 7110</strain>
    </source>
</reference>
<dbReference type="PANTHER" id="PTHR34107:SF2">
    <property type="entry name" value="SLL0888 PROTEIN"/>
    <property type="match status" value="1"/>
</dbReference>
<name>A0A139X7S3_9CYAN</name>
<dbReference type="InterPro" id="IPR012296">
    <property type="entry name" value="Nuclease_put_TT1808"/>
</dbReference>
<dbReference type="Gene3D" id="3.90.1570.10">
    <property type="entry name" value="tt1808, chain A"/>
    <property type="match status" value="1"/>
</dbReference>
<proteinExistence type="predicted"/>
<dbReference type="InterPro" id="IPR008538">
    <property type="entry name" value="Uma2"/>
</dbReference>
<dbReference type="OrthoDB" id="428427at2"/>
<dbReference type="EMBL" id="ANNX02000026">
    <property type="protein sequence ID" value="KYC40744.1"/>
    <property type="molecule type" value="Genomic_DNA"/>
</dbReference>
<dbReference type="Pfam" id="PF05685">
    <property type="entry name" value="Uma2"/>
    <property type="match status" value="1"/>
</dbReference>
<dbReference type="RefSeq" id="WP_017739967.1">
    <property type="nucleotide sequence ID" value="NZ_KQ976354.1"/>
</dbReference>
<evidence type="ECO:0000313" key="2">
    <source>
        <dbReference type="EMBL" id="KYC40744.1"/>
    </source>
</evidence>
<feature type="domain" description="Putative restriction endonuclease" evidence="1">
    <location>
        <begin position="13"/>
        <end position="181"/>
    </location>
</feature>
<protein>
    <recommendedName>
        <fullName evidence="1">Putative restriction endonuclease domain-containing protein</fullName>
    </recommendedName>
</protein>
<accession>A0A139X7S3</accession>
<dbReference type="AlphaFoldDB" id="A0A139X7S3"/>